<accession>A0A8H3I739</accession>
<dbReference type="AlphaFoldDB" id="A0A8H3I739"/>
<name>A0A8H3I739_9LECA</name>
<protein>
    <recommendedName>
        <fullName evidence="4">CsbD-like domain-containing protein</fullName>
    </recommendedName>
</protein>
<gene>
    <name evidence="2" type="ORF">HETSPECPRED_000056</name>
</gene>
<sequence>MSDSNSSSLKAYADSAIGAGQSVIGKVTGSAGDQANAESTKSKAEAEKAESHSIGKIGPVAVSSSGGVHADDPNRSEGSWNQTIGSGKESIGNLLGAEGLKKEGQQQNAEGKGQEAQGQLSDLGSGIGDRVQGTFGGIVSGLTGNREDQEKYRALHDDGKVAQRSAEADIQKQA</sequence>
<evidence type="ECO:0000313" key="3">
    <source>
        <dbReference type="Proteomes" id="UP000664521"/>
    </source>
</evidence>
<organism evidence="2 3">
    <name type="scientific">Heterodermia speciosa</name>
    <dbReference type="NCBI Taxonomy" id="116794"/>
    <lineage>
        <taxon>Eukaryota</taxon>
        <taxon>Fungi</taxon>
        <taxon>Dikarya</taxon>
        <taxon>Ascomycota</taxon>
        <taxon>Pezizomycotina</taxon>
        <taxon>Lecanoromycetes</taxon>
        <taxon>OSLEUM clade</taxon>
        <taxon>Lecanoromycetidae</taxon>
        <taxon>Caliciales</taxon>
        <taxon>Physciaceae</taxon>
        <taxon>Heterodermia</taxon>
    </lineage>
</organism>
<dbReference type="Proteomes" id="UP000664521">
    <property type="component" value="Unassembled WGS sequence"/>
</dbReference>
<comment type="caution">
    <text evidence="2">The sequence shown here is derived from an EMBL/GenBank/DDBJ whole genome shotgun (WGS) entry which is preliminary data.</text>
</comment>
<dbReference type="EMBL" id="CAJPDS010000001">
    <property type="protein sequence ID" value="CAF9902919.1"/>
    <property type="molecule type" value="Genomic_DNA"/>
</dbReference>
<evidence type="ECO:0008006" key="4">
    <source>
        <dbReference type="Google" id="ProtNLM"/>
    </source>
</evidence>
<keyword evidence="3" id="KW-1185">Reference proteome</keyword>
<feature type="compositionally biased region" description="Basic and acidic residues" evidence="1">
    <location>
        <begin position="40"/>
        <end position="53"/>
    </location>
</feature>
<dbReference type="PANTHER" id="PTHR40460:SF1">
    <property type="entry name" value="CSBD-LIKE DOMAIN-CONTAINING PROTEIN"/>
    <property type="match status" value="1"/>
</dbReference>
<feature type="compositionally biased region" description="Polar residues" evidence="1">
    <location>
        <begin position="76"/>
        <end position="85"/>
    </location>
</feature>
<evidence type="ECO:0000256" key="1">
    <source>
        <dbReference type="SAM" id="MobiDB-lite"/>
    </source>
</evidence>
<reference evidence="2" key="1">
    <citation type="submission" date="2021-03" db="EMBL/GenBank/DDBJ databases">
        <authorList>
            <person name="Tagirdzhanova G."/>
        </authorList>
    </citation>
    <scope>NUCLEOTIDE SEQUENCE</scope>
</reference>
<dbReference type="InterPro" id="IPR036629">
    <property type="entry name" value="YjbJ_sf"/>
</dbReference>
<dbReference type="OrthoDB" id="5309565at2759"/>
<feature type="region of interest" description="Disordered" evidence="1">
    <location>
        <begin position="26"/>
        <end position="149"/>
    </location>
</feature>
<dbReference type="SUPFAM" id="SSF69047">
    <property type="entry name" value="Hypothetical protein YjbJ"/>
    <property type="match status" value="1"/>
</dbReference>
<dbReference type="PANTHER" id="PTHR40460">
    <property type="entry name" value="CHROMOSOME 1, WHOLE GENOME SHOTGUN SEQUENCE"/>
    <property type="match status" value="1"/>
</dbReference>
<evidence type="ECO:0000313" key="2">
    <source>
        <dbReference type="EMBL" id="CAF9902919.1"/>
    </source>
</evidence>
<proteinExistence type="predicted"/>